<keyword evidence="6" id="KW-0694">RNA-binding</keyword>
<dbReference type="GO" id="GO:0003724">
    <property type="term" value="F:RNA helicase activity"/>
    <property type="evidence" value="ECO:0007669"/>
    <property type="project" value="UniProtKB-EC"/>
</dbReference>
<proteinExistence type="inferred from homology"/>
<dbReference type="InterPro" id="IPR044765">
    <property type="entry name" value="DDX47/Rrp3_DEADc"/>
</dbReference>
<dbReference type="Proteomes" id="UP001151582">
    <property type="component" value="Unassembled WGS sequence"/>
</dbReference>
<evidence type="ECO:0000259" key="10">
    <source>
        <dbReference type="PROSITE" id="PS51192"/>
    </source>
</evidence>
<keyword evidence="4" id="KW-0347">Helicase</keyword>
<protein>
    <submittedName>
        <fullName evidence="13">Ribosomal RNA processing protein</fullName>
        <ecNumber evidence="13">3.6.4.13</ecNumber>
    </submittedName>
</protein>
<dbReference type="CDD" id="cd18787">
    <property type="entry name" value="SF2_C_DEAD"/>
    <property type="match status" value="1"/>
</dbReference>
<sequence>MASPSTTSDSAVSFASLGIDAKLCDACTKLNFSTPTDIQREAIPWALKGRDIIGLAKTGSGKTAAFALPILHALWQKPHKLFACIMAPTRELAYQIAEVFNSLGEDMGVRCVTIVGGVDLMTQAIALSRQPHIVIATPGRLEYHLENTKGFSLRRIKYLVLDEADQLLNLDFGPTIVSILDHLNKDRVTFLFSATMTARVAKLQNASLKDPVKIEVATNLIQHYTFFPFKYKDCYLVHFLNEFTGQSAITFVRSCGEVNRLTHLLRHLRIPAVGLFGKMPMEKRSAALEKFKKGKRSVLVATDIASRGLDIPHVDVVLNYDLPKNSKEYIHRVGRTARAGRSGKSISFVTQYDIELYQRIEFALGKKLKEFKVESATVLRLQESVREAQRMAVLHLKEDRDPSRGDVADQKKLMMLNKVARKLSRKSKQTAPA</sequence>
<evidence type="ECO:0000259" key="11">
    <source>
        <dbReference type="PROSITE" id="PS51194"/>
    </source>
</evidence>
<dbReference type="EC" id="3.6.4.13" evidence="13"/>
<dbReference type="AlphaFoldDB" id="A0A9W8AZB8"/>
<dbReference type="InterPro" id="IPR014014">
    <property type="entry name" value="RNA_helicase_DEAD_Q_motif"/>
</dbReference>
<feature type="domain" description="Helicase C-terminal" evidence="11">
    <location>
        <begin position="235"/>
        <end position="379"/>
    </location>
</feature>
<dbReference type="InterPro" id="IPR050079">
    <property type="entry name" value="DEAD_box_RNA_helicase"/>
</dbReference>
<dbReference type="PANTHER" id="PTHR47959:SF20">
    <property type="entry name" value="RNA HELICASE"/>
    <property type="match status" value="1"/>
</dbReference>
<dbReference type="GO" id="GO:0016787">
    <property type="term" value="F:hydrolase activity"/>
    <property type="evidence" value="ECO:0007669"/>
    <property type="project" value="UniProtKB-KW"/>
</dbReference>
<dbReference type="PANTHER" id="PTHR47959">
    <property type="entry name" value="ATP-DEPENDENT RNA HELICASE RHLE-RELATED"/>
    <property type="match status" value="1"/>
</dbReference>
<evidence type="ECO:0000256" key="3">
    <source>
        <dbReference type="ARBA" id="ARBA00022801"/>
    </source>
</evidence>
<dbReference type="InterPro" id="IPR027417">
    <property type="entry name" value="P-loop_NTPase"/>
</dbReference>
<dbReference type="SMART" id="SM00490">
    <property type="entry name" value="HELICc"/>
    <property type="match status" value="1"/>
</dbReference>
<dbReference type="InterPro" id="IPR001650">
    <property type="entry name" value="Helicase_C-like"/>
</dbReference>
<comment type="subcellular location">
    <subcellularLocation>
        <location evidence="1">Nucleus</location>
    </subcellularLocation>
</comment>
<accession>A0A9W8AZB8</accession>
<evidence type="ECO:0000256" key="6">
    <source>
        <dbReference type="ARBA" id="ARBA00022884"/>
    </source>
</evidence>
<keyword evidence="14" id="KW-1185">Reference proteome</keyword>
<evidence type="ECO:0000256" key="2">
    <source>
        <dbReference type="ARBA" id="ARBA00022741"/>
    </source>
</evidence>
<dbReference type="InterPro" id="IPR014001">
    <property type="entry name" value="Helicase_ATP-bd"/>
</dbReference>
<evidence type="ECO:0000256" key="4">
    <source>
        <dbReference type="ARBA" id="ARBA00022806"/>
    </source>
</evidence>
<dbReference type="GO" id="GO:0005829">
    <property type="term" value="C:cytosol"/>
    <property type="evidence" value="ECO:0007669"/>
    <property type="project" value="TreeGrafter"/>
</dbReference>
<dbReference type="OrthoDB" id="10261904at2759"/>
<dbReference type="CDD" id="cd17954">
    <property type="entry name" value="DEADc_DDX47"/>
    <property type="match status" value="1"/>
</dbReference>
<dbReference type="InterPro" id="IPR011545">
    <property type="entry name" value="DEAD/DEAH_box_helicase_dom"/>
</dbReference>
<evidence type="ECO:0000313" key="14">
    <source>
        <dbReference type="Proteomes" id="UP001151582"/>
    </source>
</evidence>
<dbReference type="GO" id="GO:0005524">
    <property type="term" value="F:ATP binding"/>
    <property type="evidence" value="ECO:0007669"/>
    <property type="project" value="UniProtKB-KW"/>
</dbReference>
<dbReference type="GO" id="GO:0005634">
    <property type="term" value="C:nucleus"/>
    <property type="evidence" value="ECO:0007669"/>
    <property type="project" value="UniProtKB-SubCell"/>
</dbReference>
<dbReference type="SMART" id="SM00487">
    <property type="entry name" value="DEXDc"/>
    <property type="match status" value="1"/>
</dbReference>
<feature type="domain" description="Helicase ATP-binding" evidence="10">
    <location>
        <begin position="43"/>
        <end position="214"/>
    </location>
</feature>
<evidence type="ECO:0000313" key="13">
    <source>
        <dbReference type="EMBL" id="KAJ1973173.1"/>
    </source>
</evidence>
<evidence type="ECO:0000256" key="9">
    <source>
        <dbReference type="PROSITE-ProRule" id="PRU00552"/>
    </source>
</evidence>
<keyword evidence="7" id="KW-0539">Nucleus</keyword>
<reference evidence="13" key="1">
    <citation type="submission" date="2022-07" db="EMBL/GenBank/DDBJ databases">
        <title>Phylogenomic reconstructions and comparative analyses of Kickxellomycotina fungi.</title>
        <authorList>
            <person name="Reynolds N.K."/>
            <person name="Stajich J.E."/>
            <person name="Barry K."/>
            <person name="Grigoriev I.V."/>
            <person name="Crous P."/>
            <person name="Smith M.E."/>
        </authorList>
    </citation>
    <scope>NUCLEOTIDE SEQUENCE</scope>
    <source>
        <strain evidence="13">RSA 567</strain>
    </source>
</reference>
<evidence type="ECO:0000256" key="7">
    <source>
        <dbReference type="ARBA" id="ARBA00023242"/>
    </source>
</evidence>
<keyword evidence="5" id="KW-0067">ATP-binding</keyword>
<dbReference type="Pfam" id="PF00271">
    <property type="entry name" value="Helicase_C"/>
    <property type="match status" value="1"/>
</dbReference>
<dbReference type="EMBL" id="JANBQB010000876">
    <property type="protein sequence ID" value="KAJ1973173.1"/>
    <property type="molecule type" value="Genomic_DNA"/>
</dbReference>
<dbReference type="Gene3D" id="3.40.50.300">
    <property type="entry name" value="P-loop containing nucleotide triphosphate hydrolases"/>
    <property type="match status" value="2"/>
</dbReference>
<dbReference type="GO" id="GO:0003723">
    <property type="term" value="F:RNA binding"/>
    <property type="evidence" value="ECO:0007669"/>
    <property type="project" value="UniProtKB-KW"/>
</dbReference>
<evidence type="ECO:0000256" key="1">
    <source>
        <dbReference type="ARBA" id="ARBA00004123"/>
    </source>
</evidence>
<evidence type="ECO:0000259" key="12">
    <source>
        <dbReference type="PROSITE" id="PS51195"/>
    </source>
</evidence>
<dbReference type="PROSITE" id="PS51194">
    <property type="entry name" value="HELICASE_CTER"/>
    <property type="match status" value="1"/>
</dbReference>
<comment type="caution">
    <text evidence="13">The sequence shown here is derived from an EMBL/GenBank/DDBJ whole genome shotgun (WGS) entry which is preliminary data.</text>
</comment>
<feature type="short sequence motif" description="Q motif" evidence="9">
    <location>
        <begin position="12"/>
        <end position="40"/>
    </location>
</feature>
<evidence type="ECO:0000256" key="5">
    <source>
        <dbReference type="ARBA" id="ARBA00022840"/>
    </source>
</evidence>
<dbReference type="SUPFAM" id="SSF52540">
    <property type="entry name" value="P-loop containing nucleoside triphosphate hydrolases"/>
    <property type="match status" value="1"/>
</dbReference>
<gene>
    <name evidence="13" type="primary">RRP3</name>
    <name evidence="13" type="ORF">H4R34_005168</name>
</gene>
<evidence type="ECO:0000256" key="8">
    <source>
        <dbReference type="ARBA" id="ARBA00024350"/>
    </source>
</evidence>
<dbReference type="PROSITE" id="PS51195">
    <property type="entry name" value="Q_MOTIF"/>
    <property type="match status" value="1"/>
</dbReference>
<dbReference type="Pfam" id="PF00270">
    <property type="entry name" value="DEAD"/>
    <property type="match status" value="1"/>
</dbReference>
<name>A0A9W8AZB8_9FUNG</name>
<dbReference type="PROSITE" id="PS51192">
    <property type="entry name" value="HELICASE_ATP_BIND_1"/>
    <property type="match status" value="1"/>
</dbReference>
<keyword evidence="3 13" id="KW-0378">Hydrolase</keyword>
<organism evidence="13 14">
    <name type="scientific">Dimargaris verticillata</name>
    <dbReference type="NCBI Taxonomy" id="2761393"/>
    <lineage>
        <taxon>Eukaryota</taxon>
        <taxon>Fungi</taxon>
        <taxon>Fungi incertae sedis</taxon>
        <taxon>Zoopagomycota</taxon>
        <taxon>Kickxellomycotina</taxon>
        <taxon>Dimargaritomycetes</taxon>
        <taxon>Dimargaritales</taxon>
        <taxon>Dimargaritaceae</taxon>
        <taxon>Dimargaris</taxon>
    </lineage>
</organism>
<keyword evidence="2" id="KW-0547">Nucleotide-binding</keyword>
<feature type="domain" description="DEAD-box RNA helicase Q" evidence="12">
    <location>
        <begin position="12"/>
        <end position="40"/>
    </location>
</feature>
<comment type="similarity">
    <text evidence="8">Belongs to the DEAD box helicase family. DDX47/RRP3 subfamily.</text>
</comment>